<dbReference type="AlphaFoldDB" id="A0A4S8P491"/>
<dbReference type="InterPro" id="IPR045720">
    <property type="entry name" value="DUF6074"/>
</dbReference>
<reference evidence="1 2" key="1">
    <citation type="submission" date="2019-04" db="EMBL/GenBank/DDBJ databases">
        <title>Genome sequence of strain shin9-1.</title>
        <authorList>
            <person name="Gao J."/>
            <person name="Sun J."/>
        </authorList>
    </citation>
    <scope>NUCLEOTIDE SEQUENCE [LARGE SCALE GENOMIC DNA]</scope>
    <source>
        <strain evidence="2">shin9-1</strain>
    </source>
</reference>
<evidence type="ECO:0000313" key="1">
    <source>
        <dbReference type="EMBL" id="THV24867.1"/>
    </source>
</evidence>
<name>A0A4S8P491_9HYPH</name>
<organism evidence="1 2">
    <name type="scientific">Peteryoungia ipomoeae</name>
    <dbReference type="NCBI Taxonomy" id="1210932"/>
    <lineage>
        <taxon>Bacteria</taxon>
        <taxon>Pseudomonadati</taxon>
        <taxon>Pseudomonadota</taxon>
        <taxon>Alphaproteobacteria</taxon>
        <taxon>Hyphomicrobiales</taxon>
        <taxon>Rhizobiaceae</taxon>
        <taxon>Peteryoungia</taxon>
    </lineage>
</organism>
<dbReference type="Pfam" id="PF19551">
    <property type="entry name" value="DUF6074"/>
    <property type="match status" value="1"/>
</dbReference>
<sequence length="92" mass="10300">MIASAMIGQPVSTVAFFPLASRRDLVRRSALELDRLHGRAADQFWITTCRALGQELLAVGCPEAEMRADIMDFQAAVQRELMWLHREEAAQG</sequence>
<proteinExistence type="predicted"/>
<dbReference type="RefSeq" id="WP_136596715.1">
    <property type="nucleotide sequence ID" value="NZ_STGV01000001.1"/>
</dbReference>
<dbReference type="Proteomes" id="UP000308828">
    <property type="component" value="Unassembled WGS sequence"/>
</dbReference>
<protein>
    <submittedName>
        <fullName evidence="1">Uncharacterized protein</fullName>
    </submittedName>
</protein>
<dbReference type="EMBL" id="STGV01000001">
    <property type="protein sequence ID" value="THV24867.1"/>
    <property type="molecule type" value="Genomic_DNA"/>
</dbReference>
<gene>
    <name evidence="1" type="ORF">FAA97_01245</name>
</gene>
<keyword evidence="2" id="KW-1185">Reference proteome</keyword>
<dbReference type="OrthoDB" id="8083007at2"/>
<evidence type="ECO:0000313" key="2">
    <source>
        <dbReference type="Proteomes" id="UP000308828"/>
    </source>
</evidence>
<accession>A0A4S8P491</accession>
<comment type="caution">
    <text evidence="1">The sequence shown here is derived from an EMBL/GenBank/DDBJ whole genome shotgun (WGS) entry which is preliminary data.</text>
</comment>